<evidence type="ECO:0000313" key="3">
    <source>
        <dbReference type="Proteomes" id="UP000054683"/>
    </source>
</evidence>
<feature type="compositionally biased region" description="Low complexity" evidence="1">
    <location>
        <begin position="142"/>
        <end position="151"/>
    </location>
</feature>
<dbReference type="EMBL" id="FCOK02000016">
    <property type="protein sequence ID" value="SAL32993.1"/>
    <property type="molecule type" value="Genomic_DNA"/>
</dbReference>
<sequence>MGILGNTFSTFFRSHGRSHPGMAQKLERALRREGDLKRELTQLQVRMSSNAPDIDVRMDLMKFDVAQEKAAVASLTAALLSAQEDLELEKANRSAAIHLLKKHGTIDGVSYASFTREQRVELIAVAMDEVAGKETTSRWRARSPASAKSGSSGRGKGS</sequence>
<evidence type="ECO:0000256" key="1">
    <source>
        <dbReference type="SAM" id="MobiDB-lite"/>
    </source>
</evidence>
<feature type="region of interest" description="Disordered" evidence="1">
    <location>
        <begin position="132"/>
        <end position="158"/>
    </location>
</feature>
<dbReference type="Proteomes" id="UP000054683">
    <property type="component" value="Unassembled WGS sequence"/>
</dbReference>
<proteinExistence type="predicted"/>
<protein>
    <submittedName>
        <fullName evidence="2">Uncharacterized protein</fullName>
    </submittedName>
</protein>
<reference evidence="2 3" key="1">
    <citation type="submission" date="2016-01" db="EMBL/GenBank/DDBJ databases">
        <authorList>
            <person name="Oliw E.H."/>
        </authorList>
    </citation>
    <scope>NUCLEOTIDE SEQUENCE [LARGE SCALE GENOMIC DNA]</scope>
    <source>
        <strain evidence="2">LMG 27134</strain>
    </source>
</reference>
<dbReference type="AlphaFoldDB" id="A0A158GM22"/>
<organism evidence="2 3">
    <name type="scientific">Caballeronia udeis</name>
    <dbReference type="NCBI Taxonomy" id="1232866"/>
    <lineage>
        <taxon>Bacteria</taxon>
        <taxon>Pseudomonadati</taxon>
        <taxon>Pseudomonadota</taxon>
        <taxon>Betaproteobacteria</taxon>
        <taxon>Burkholderiales</taxon>
        <taxon>Burkholderiaceae</taxon>
        <taxon>Caballeronia</taxon>
    </lineage>
</organism>
<name>A0A158GM22_9BURK</name>
<accession>A0A158GM22</accession>
<gene>
    <name evidence="2" type="ORF">AWB69_02917</name>
</gene>
<evidence type="ECO:0000313" key="2">
    <source>
        <dbReference type="EMBL" id="SAL32993.1"/>
    </source>
</evidence>